<gene>
    <name evidence="4" type="ORF">Q2T41_16770</name>
</gene>
<dbReference type="RefSeq" id="WP_304437017.1">
    <property type="nucleotide sequence ID" value="NZ_JAUKUC010000001.1"/>
</dbReference>
<reference evidence="4" key="1">
    <citation type="journal article" date="2014" name="Int. J. Syst. Evol. Microbiol.">
        <title>Complete genome of a new Firmicutes species belonging to the dominant human colonic microbiota ('Ruminococcus bicirculans') reveals two chromosomes and a selective capacity to utilize plant glucans.</title>
        <authorList>
            <consortium name="NISC Comparative Sequencing Program"/>
            <person name="Wegmann U."/>
            <person name="Louis P."/>
            <person name="Goesmann A."/>
            <person name="Henrissat B."/>
            <person name="Duncan S.H."/>
            <person name="Flint H.J."/>
        </authorList>
    </citation>
    <scope>NUCLEOTIDE SEQUENCE</scope>
    <source>
        <strain evidence="4">CECT 8869</strain>
    </source>
</reference>
<keyword evidence="1 4" id="KW-0808">Transferase</keyword>
<dbReference type="InterPro" id="IPR001296">
    <property type="entry name" value="Glyco_trans_1"/>
</dbReference>
<feature type="domain" description="Glycosyltransferase subfamily 4-like N-terminal" evidence="3">
    <location>
        <begin position="58"/>
        <end position="216"/>
    </location>
</feature>
<accession>A0ABT8RTS5</accession>
<evidence type="ECO:0000259" key="2">
    <source>
        <dbReference type="Pfam" id="PF00534"/>
    </source>
</evidence>
<protein>
    <submittedName>
        <fullName evidence="4">Glycosyltransferase</fullName>
        <ecNumber evidence="4">2.4.-.-</ecNumber>
    </submittedName>
</protein>
<reference evidence="4" key="2">
    <citation type="submission" date="2023-06" db="EMBL/GenBank/DDBJ databases">
        <authorList>
            <person name="Lucena T."/>
            <person name="Sun Q."/>
        </authorList>
    </citation>
    <scope>NUCLEOTIDE SEQUENCE</scope>
    <source>
        <strain evidence="4">CECT 8869</strain>
    </source>
</reference>
<dbReference type="InterPro" id="IPR028098">
    <property type="entry name" value="Glyco_trans_4-like_N"/>
</dbReference>
<dbReference type="PANTHER" id="PTHR46401">
    <property type="entry name" value="GLYCOSYLTRANSFERASE WBBK-RELATED"/>
    <property type="match status" value="1"/>
</dbReference>
<proteinExistence type="predicted"/>
<sequence length="405" mass="45738">MKKILQINTTVGYASPGKIANDIGDLIMESGNESYIAYGRQPESKSNSLVIRIGNNLDIYTHVLSTRLFDDHCFSSKKATQKLVSQIKEIKPDLIQIHNLHGYYINIEVLFSFLKDADIPVVWTFHDAWAITGHCTHFEHVGCTKWLTQCHSCPQTNTYPNSVLLDRSKQNYKDKKRLFNYPKYLTIVTPSSWLANLVNQSFLKEHTVKVIPNGVSQEIFKPRKNPELEKTLNLKNKFVVLGVCSVWDKGKGFYDFIDLAKMLSNEYAIVMVGVTKKQAEMLPDNVIAIPRTSNVEELAELYTLADVYVNLTYADTFPTTNLEALSCGTPIITYNTGGSVESVTQQTGMVVEQGNLKEAVSAIAQVKDSGKSHFEEHCVTMALDKFNKEKQYLEYIKLYQPLLGN</sequence>
<evidence type="ECO:0000313" key="4">
    <source>
        <dbReference type="EMBL" id="MDO1514309.1"/>
    </source>
</evidence>
<keyword evidence="4" id="KW-0328">Glycosyltransferase</keyword>
<dbReference type="EMBL" id="JAUKUC010000001">
    <property type="protein sequence ID" value="MDO1514309.1"/>
    <property type="molecule type" value="Genomic_DNA"/>
</dbReference>
<evidence type="ECO:0000259" key="3">
    <source>
        <dbReference type="Pfam" id="PF13439"/>
    </source>
</evidence>
<keyword evidence="5" id="KW-1185">Reference proteome</keyword>
<dbReference type="PANTHER" id="PTHR46401:SF2">
    <property type="entry name" value="GLYCOSYLTRANSFERASE WBBK-RELATED"/>
    <property type="match status" value="1"/>
</dbReference>
<feature type="domain" description="Glycosyl transferase family 1" evidence="2">
    <location>
        <begin position="229"/>
        <end position="371"/>
    </location>
</feature>
<evidence type="ECO:0000313" key="5">
    <source>
        <dbReference type="Proteomes" id="UP001168579"/>
    </source>
</evidence>
<dbReference type="SUPFAM" id="SSF53756">
    <property type="entry name" value="UDP-Glycosyltransferase/glycogen phosphorylase"/>
    <property type="match status" value="1"/>
</dbReference>
<organism evidence="4 5">
    <name type="scientific">Maribacter confluentis</name>
    <dbReference type="NCBI Taxonomy" id="1656093"/>
    <lineage>
        <taxon>Bacteria</taxon>
        <taxon>Pseudomonadati</taxon>
        <taxon>Bacteroidota</taxon>
        <taxon>Flavobacteriia</taxon>
        <taxon>Flavobacteriales</taxon>
        <taxon>Flavobacteriaceae</taxon>
        <taxon>Maribacter</taxon>
    </lineage>
</organism>
<dbReference type="EC" id="2.4.-.-" evidence="4"/>
<comment type="caution">
    <text evidence="4">The sequence shown here is derived from an EMBL/GenBank/DDBJ whole genome shotgun (WGS) entry which is preliminary data.</text>
</comment>
<dbReference type="Gene3D" id="3.40.50.2000">
    <property type="entry name" value="Glycogen Phosphorylase B"/>
    <property type="match status" value="2"/>
</dbReference>
<dbReference type="Pfam" id="PF13439">
    <property type="entry name" value="Glyco_transf_4"/>
    <property type="match status" value="1"/>
</dbReference>
<dbReference type="Proteomes" id="UP001168579">
    <property type="component" value="Unassembled WGS sequence"/>
</dbReference>
<dbReference type="GO" id="GO:0016757">
    <property type="term" value="F:glycosyltransferase activity"/>
    <property type="evidence" value="ECO:0007669"/>
    <property type="project" value="UniProtKB-KW"/>
</dbReference>
<name>A0ABT8RTS5_9FLAO</name>
<evidence type="ECO:0000256" key="1">
    <source>
        <dbReference type="ARBA" id="ARBA00022679"/>
    </source>
</evidence>
<dbReference type="Pfam" id="PF00534">
    <property type="entry name" value="Glycos_transf_1"/>
    <property type="match status" value="1"/>
</dbReference>